<organism evidence="4 5">
    <name type="scientific">Nitzschia inconspicua</name>
    <dbReference type="NCBI Taxonomy" id="303405"/>
    <lineage>
        <taxon>Eukaryota</taxon>
        <taxon>Sar</taxon>
        <taxon>Stramenopiles</taxon>
        <taxon>Ochrophyta</taxon>
        <taxon>Bacillariophyta</taxon>
        <taxon>Bacillariophyceae</taxon>
        <taxon>Bacillariophycidae</taxon>
        <taxon>Bacillariales</taxon>
        <taxon>Bacillariaceae</taxon>
        <taxon>Nitzschia</taxon>
    </lineage>
</organism>
<feature type="compositionally biased region" description="Acidic residues" evidence="3">
    <location>
        <begin position="471"/>
        <end position="510"/>
    </location>
</feature>
<dbReference type="EMBL" id="JAGRRH010000014">
    <property type="protein sequence ID" value="KAG7359236.1"/>
    <property type="molecule type" value="Genomic_DNA"/>
</dbReference>
<dbReference type="InterPro" id="IPR050505">
    <property type="entry name" value="WDR55/POC1"/>
</dbReference>
<evidence type="ECO:0000256" key="2">
    <source>
        <dbReference type="ARBA" id="ARBA00022737"/>
    </source>
</evidence>
<protein>
    <submittedName>
        <fullName evidence="4">WD repeat-containing protein</fullName>
    </submittedName>
</protein>
<gene>
    <name evidence="4" type="ORF">IV203_015825</name>
</gene>
<sequence>MSSSGKHDDGKSKPYLDKIEASYQPLDFCFHPTRPNLLAAALVDGSVEIHDVQTPSHNNGSPEKVAAFSDDEDDEVDSLLSSLSLHTQRIPSSKSTISLQQQQDKTNNDNNNNNNDKHKTTEASCKSVAFSLDGTKLFSAGSAGDLIAIDAERACTFSMDSQWQKQVLWNIQPATEGQYNPITVIQPFQTNPHLFATGDDAGGVRLWDQRVCKSWSGGEGSSSSSTSYVNTPKKKHNQKTFQRAIPRPPGCVLSWKEQEDYISAIQVSQDEQTLIATSADCRLGVYDLRMNRDDTHTPNFRLSDDQEDELLSLQIMKHGKKVVCGTQEGVLSIFSWGTWGDCSDRFPGHPSSIDALLKIDEDTLLTGSSDGRIRVVQVQPDKLLGVIGDDHDGFPIEKLEFNSNRHLVGSLTHSNFIKLWDATILMGDDEDNDDDEGSDEGDDDDNSNAEHAKVPVQPAKKSIGTTKHDSDDDWDDMDHDDDDSDDKDDNDGDSDDDDSDSDKDDDDDEPVTINDKRKKRLKTENEQFFADL</sequence>
<feature type="compositionally biased region" description="Polar residues" evidence="3">
    <location>
        <begin position="91"/>
        <end position="100"/>
    </location>
</feature>
<feature type="region of interest" description="Disordered" evidence="3">
    <location>
        <begin position="51"/>
        <end position="72"/>
    </location>
</feature>
<feature type="compositionally biased region" description="Acidic residues" evidence="3">
    <location>
        <begin position="428"/>
        <end position="447"/>
    </location>
</feature>
<feature type="compositionally biased region" description="Low complexity" evidence="3">
    <location>
        <begin position="101"/>
        <end position="114"/>
    </location>
</feature>
<comment type="caution">
    <text evidence="4">The sequence shown here is derived from an EMBL/GenBank/DDBJ whole genome shotgun (WGS) entry which is preliminary data.</text>
</comment>
<reference evidence="4" key="2">
    <citation type="submission" date="2021-04" db="EMBL/GenBank/DDBJ databases">
        <authorList>
            <person name="Podell S."/>
        </authorList>
    </citation>
    <scope>NUCLEOTIDE SEQUENCE</scope>
    <source>
        <strain evidence="4">Hildebrandi</strain>
    </source>
</reference>
<dbReference type="Proteomes" id="UP000693970">
    <property type="component" value="Unassembled WGS sequence"/>
</dbReference>
<dbReference type="InterPro" id="IPR001680">
    <property type="entry name" value="WD40_rpt"/>
</dbReference>
<evidence type="ECO:0000313" key="4">
    <source>
        <dbReference type="EMBL" id="KAG7359236.1"/>
    </source>
</evidence>
<feature type="region of interest" description="Disordered" evidence="3">
    <location>
        <begin position="91"/>
        <end position="120"/>
    </location>
</feature>
<dbReference type="AlphaFoldDB" id="A0A9K3LEB2"/>
<name>A0A9K3LEB2_9STRA</name>
<evidence type="ECO:0000256" key="1">
    <source>
        <dbReference type="ARBA" id="ARBA00022574"/>
    </source>
</evidence>
<keyword evidence="2" id="KW-0677">Repeat</keyword>
<dbReference type="Pfam" id="PF00400">
    <property type="entry name" value="WD40"/>
    <property type="match status" value="1"/>
</dbReference>
<feature type="region of interest" description="Disordered" evidence="3">
    <location>
        <begin position="215"/>
        <end position="242"/>
    </location>
</feature>
<reference evidence="4" key="1">
    <citation type="journal article" date="2021" name="Sci. Rep.">
        <title>Diploid genomic architecture of Nitzschia inconspicua, an elite biomass production diatom.</title>
        <authorList>
            <person name="Oliver A."/>
            <person name="Podell S."/>
            <person name="Pinowska A."/>
            <person name="Traller J.C."/>
            <person name="Smith S.R."/>
            <person name="McClure R."/>
            <person name="Beliaev A."/>
            <person name="Bohutskyi P."/>
            <person name="Hill E.A."/>
            <person name="Rabines A."/>
            <person name="Zheng H."/>
            <person name="Allen L.Z."/>
            <person name="Kuo A."/>
            <person name="Grigoriev I.V."/>
            <person name="Allen A.E."/>
            <person name="Hazlebeck D."/>
            <person name="Allen E.E."/>
        </authorList>
    </citation>
    <scope>NUCLEOTIDE SEQUENCE</scope>
    <source>
        <strain evidence="4">Hildebrandi</strain>
    </source>
</reference>
<evidence type="ECO:0000256" key="3">
    <source>
        <dbReference type="SAM" id="MobiDB-lite"/>
    </source>
</evidence>
<keyword evidence="1" id="KW-0853">WD repeat</keyword>
<dbReference type="PANTHER" id="PTHR44019:SF20">
    <property type="entry name" value="WD REPEAT-CONTAINING PROTEIN 55"/>
    <property type="match status" value="1"/>
</dbReference>
<dbReference type="PANTHER" id="PTHR44019">
    <property type="entry name" value="WD REPEAT-CONTAINING PROTEIN 55"/>
    <property type="match status" value="1"/>
</dbReference>
<feature type="region of interest" description="Disordered" evidence="3">
    <location>
        <begin position="428"/>
        <end position="519"/>
    </location>
</feature>
<evidence type="ECO:0000313" key="5">
    <source>
        <dbReference type="Proteomes" id="UP000693970"/>
    </source>
</evidence>
<keyword evidence="5" id="KW-1185">Reference proteome</keyword>
<dbReference type="OrthoDB" id="2288928at2759"/>
<proteinExistence type="predicted"/>
<accession>A0A9K3LEB2</accession>
<dbReference type="SMART" id="SM00320">
    <property type="entry name" value="WD40"/>
    <property type="match status" value="7"/>
</dbReference>